<name>A0A291LXX9_9RHOB</name>
<comment type="similarity">
    <text evidence="1">Belongs to the LamB/PxpA family.</text>
</comment>
<comment type="subunit">
    <text evidence="1">Forms a complex composed of PxpA, PxpB and PxpC.</text>
</comment>
<dbReference type="GO" id="GO:0005524">
    <property type="term" value="F:ATP binding"/>
    <property type="evidence" value="ECO:0007669"/>
    <property type="project" value="UniProtKB-UniRule"/>
</dbReference>
<dbReference type="Pfam" id="PF03746">
    <property type="entry name" value="LamB_YcsF"/>
    <property type="match status" value="1"/>
</dbReference>
<dbReference type="KEGG" id="cmag:CBW24_04700"/>
<dbReference type="Gene3D" id="3.20.20.370">
    <property type="entry name" value="Glycoside hydrolase/deacetylase"/>
    <property type="match status" value="1"/>
</dbReference>
<dbReference type="EC" id="3.5.2.9" evidence="1"/>
<dbReference type="InterPro" id="IPR011330">
    <property type="entry name" value="Glyco_hydro/deAcase_b/a-brl"/>
</dbReference>
<keyword evidence="1" id="KW-0067">ATP-binding</keyword>
<comment type="catalytic activity">
    <reaction evidence="1">
        <text>5-oxo-L-proline + ATP + 2 H2O = L-glutamate + ADP + phosphate + H(+)</text>
        <dbReference type="Rhea" id="RHEA:10348"/>
        <dbReference type="ChEBI" id="CHEBI:15377"/>
        <dbReference type="ChEBI" id="CHEBI:15378"/>
        <dbReference type="ChEBI" id="CHEBI:29985"/>
        <dbReference type="ChEBI" id="CHEBI:30616"/>
        <dbReference type="ChEBI" id="CHEBI:43474"/>
        <dbReference type="ChEBI" id="CHEBI:58402"/>
        <dbReference type="ChEBI" id="CHEBI:456216"/>
        <dbReference type="EC" id="3.5.2.9"/>
    </reaction>
</comment>
<gene>
    <name evidence="1" type="primary">pxpA</name>
    <name evidence="2" type="ORF">CBW24_04700</name>
</gene>
<dbReference type="HAMAP" id="MF_00691">
    <property type="entry name" value="PxpA"/>
    <property type="match status" value="1"/>
</dbReference>
<evidence type="ECO:0000313" key="2">
    <source>
        <dbReference type="EMBL" id="ATI41368.1"/>
    </source>
</evidence>
<proteinExistence type="inferred from homology"/>
<dbReference type="InterPro" id="IPR005501">
    <property type="entry name" value="LamB/YcsF/PxpA-like"/>
</dbReference>
<dbReference type="RefSeq" id="WP_097372833.1">
    <property type="nucleotide sequence ID" value="NZ_CP021404.1"/>
</dbReference>
<dbReference type="NCBIfam" id="NF003814">
    <property type="entry name" value="PRK05406.1-3"/>
    <property type="match status" value="1"/>
</dbReference>
<dbReference type="AlphaFoldDB" id="A0A291LXX9"/>
<dbReference type="GO" id="GO:0017168">
    <property type="term" value="F:5-oxoprolinase (ATP-hydrolyzing) activity"/>
    <property type="evidence" value="ECO:0007669"/>
    <property type="project" value="UniProtKB-UniRule"/>
</dbReference>
<evidence type="ECO:0000313" key="3">
    <source>
        <dbReference type="Proteomes" id="UP000219050"/>
    </source>
</evidence>
<dbReference type="PANTHER" id="PTHR30292">
    <property type="entry name" value="UNCHARACTERIZED PROTEIN YBGL-RELATED"/>
    <property type="match status" value="1"/>
</dbReference>
<dbReference type="NCBIfam" id="NF003816">
    <property type="entry name" value="PRK05406.1-5"/>
    <property type="match status" value="1"/>
</dbReference>
<protein>
    <recommendedName>
        <fullName evidence="1">5-oxoprolinase subunit A</fullName>
        <shortName evidence="1">5-OPase subunit A</shortName>
        <ecNumber evidence="1">3.5.2.9</ecNumber>
    </recommendedName>
    <alternativeName>
        <fullName evidence="1">5-oxoprolinase (ATP-hydrolyzing) subunit A</fullName>
    </alternativeName>
</protein>
<dbReference type="CDD" id="cd10787">
    <property type="entry name" value="LamB_YcsF_like"/>
    <property type="match status" value="1"/>
</dbReference>
<evidence type="ECO:0000256" key="1">
    <source>
        <dbReference type="HAMAP-Rule" id="MF_00691"/>
    </source>
</evidence>
<dbReference type="Proteomes" id="UP000219050">
    <property type="component" value="Chromosome"/>
</dbReference>
<keyword evidence="1" id="KW-0378">Hydrolase</keyword>
<organism evidence="2 3">
    <name type="scientific">Pacificitalea manganoxidans</name>
    <dbReference type="NCBI Taxonomy" id="1411902"/>
    <lineage>
        <taxon>Bacteria</taxon>
        <taxon>Pseudomonadati</taxon>
        <taxon>Pseudomonadota</taxon>
        <taxon>Alphaproteobacteria</taxon>
        <taxon>Rhodobacterales</taxon>
        <taxon>Paracoccaceae</taxon>
        <taxon>Pacificitalea</taxon>
    </lineage>
</organism>
<dbReference type="SUPFAM" id="SSF88713">
    <property type="entry name" value="Glycoside hydrolase/deacetylase"/>
    <property type="match status" value="1"/>
</dbReference>
<accession>A0A291LXX9</accession>
<comment type="function">
    <text evidence="1">Catalyzes the cleavage of 5-oxoproline to form L-glutamate coupled to the hydrolysis of ATP to ADP and inorganic phosphate.</text>
</comment>
<sequence>MARRIDLNCDMGEGFGAYVIGDDAAMMALVSSANVACGFHGGDPSVMRDTITLAREHGVSVGAHPSFQDLHGFGRRRISGERPEDLEAQLIYQISAMQGMCAAHGHRMTHVKPHGALNNMAAADPDLAALCVRAVQRVDPDLVYVSLPYSETWTAAERAGLRLACEIYADRSYTDEGALTPRSAPGAVIHDPAQSLDQVLEMVVNGHIPTTGGKRLPVEPVTLCVHGDTPGAVDIARALRTALEENGITIAPFAGAGAAGEAGR</sequence>
<dbReference type="OrthoDB" id="9773478at2"/>
<keyword evidence="3" id="KW-1185">Reference proteome</keyword>
<dbReference type="EMBL" id="CP021404">
    <property type="protein sequence ID" value="ATI41368.1"/>
    <property type="molecule type" value="Genomic_DNA"/>
</dbReference>
<keyword evidence="1" id="KW-0547">Nucleotide-binding</keyword>
<reference evidence="2 3" key="1">
    <citation type="submission" date="2017-05" db="EMBL/GenBank/DDBJ databases">
        <title>Comparative genomic and metabolic analysis of manganese-oxidizing mechanisms in Celeribater manganoxidans DY25T: its adaption to the environment of polymetallic nodule.</title>
        <authorList>
            <person name="Wang X."/>
        </authorList>
    </citation>
    <scope>NUCLEOTIDE SEQUENCE [LARGE SCALE GENOMIC DNA]</scope>
    <source>
        <strain evidence="2 3">DY25</strain>
    </source>
</reference>
<dbReference type="GO" id="GO:0005975">
    <property type="term" value="P:carbohydrate metabolic process"/>
    <property type="evidence" value="ECO:0007669"/>
    <property type="project" value="InterPro"/>
</dbReference>
<dbReference type="PANTHER" id="PTHR30292:SF0">
    <property type="entry name" value="5-OXOPROLINASE SUBUNIT A"/>
    <property type="match status" value="1"/>
</dbReference>